<name>A0A177EHX5_9MICR</name>
<sequence>MEDRREETHPNKKRFAGPSFNASPNPEDLPIPTIPEGYTLKKPGAPQARKKGKKHPA</sequence>
<dbReference type="GeneID" id="93648154"/>
<keyword evidence="3" id="KW-1185">Reference proteome</keyword>
<gene>
    <name evidence="2" type="ORF">NEDG_01804</name>
</gene>
<dbReference type="EMBL" id="LTDL01000019">
    <property type="protein sequence ID" value="OAG31326.1"/>
    <property type="molecule type" value="Genomic_DNA"/>
</dbReference>
<proteinExistence type="predicted"/>
<protein>
    <submittedName>
        <fullName evidence="2">Uncharacterized protein</fullName>
    </submittedName>
</protein>
<feature type="region of interest" description="Disordered" evidence="1">
    <location>
        <begin position="1"/>
        <end position="57"/>
    </location>
</feature>
<dbReference type="OrthoDB" id="2192441at2759"/>
<dbReference type="Proteomes" id="UP000185944">
    <property type="component" value="Unassembled WGS sequence"/>
</dbReference>
<organism evidence="2 3">
    <name type="scientific">Nematocida displodere</name>
    <dbReference type="NCBI Taxonomy" id="1805483"/>
    <lineage>
        <taxon>Eukaryota</taxon>
        <taxon>Fungi</taxon>
        <taxon>Fungi incertae sedis</taxon>
        <taxon>Microsporidia</taxon>
        <taxon>Nematocida</taxon>
    </lineage>
</organism>
<dbReference type="InterPro" id="IPR028322">
    <property type="entry name" value="PNRC-like_rgn"/>
</dbReference>
<dbReference type="Pfam" id="PF15365">
    <property type="entry name" value="PNRC"/>
    <property type="match status" value="1"/>
</dbReference>
<evidence type="ECO:0000313" key="3">
    <source>
        <dbReference type="Proteomes" id="UP000185944"/>
    </source>
</evidence>
<dbReference type="AlphaFoldDB" id="A0A177EHX5"/>
<accession>A0A177EHX5</accession>
<feature type="compositionally biased region" description="Basic residues" evidence="1">
    <location>
        <begin position="48"/>
        <end position="57"/>
    </location>
</feature>
<feature type="compositionally biased region" description="Basic and acidic residues" evidence="1">
    <location>
        <begin position="1"/>
        <end position="10"/>
    </location>
</feature>
<dbReference type="VEuPathDB" id="MicrosporidiaDB:NEDG_01804"/>
<evidence type="ECO:0000313" key="2">
    <source>
        <dbReference type="EMBL" id="OAG31326.1"/>
    </source>
</evidence>
<dbReference type="GO" id="GO:0016071">
    <property type="term" value="P:mRNA metabolic process"/>
    <property type="evidence" value="ECO:0007669"/>
    <property type="project" value="UniProtKB-ARBA"/>
</dbReference>
<dbReference type="RefSeq" id="XP_067545022.1">
    <property type="nucleotide sequence ID" value="XM_067689222.1"/>
</dbReference>
<evidence type="ECO:0000256" key="1">
    <source>
        <dbReference type="SAM" id="MobiDB-lite"/>
    </source>
</evidence>
<reference evidence="2 3" key="1">
    <citation type="submission" date="2016-02" db="EMBL/GenBank/DDBJ databases">
        <title>Discovery of a natural microsporidian pathogen with a broad tissue tropism in Caenorhabditis elegans.</title>
        <authorList>
            <person name="Luallen R.J."/>
            <person name="Reinke A.W."/>
            <person name="Tong L."/>
            <person name="Botts M.R."/>
            <person name="Felix M.-A."/>
            <person name="Troemel E.R."/>
        </authorList>
    </citation>
    <scope>NUCLEOTIDE SEQUENCE [LARGE SCALE GENOMIC DNA]</scope>
    <source>
        <strain evidence="2 3">JUm2807</strain>
    </source>
</reference>
<comment type="caution">
    <text evidence="2">The sequence shown here is derived from an EMBL/GenBank/DDBJ whole genome shotgun (WGS) entry which is preliminary data.</text>
</comment>